<name>A0A0N5CBP5_STREA</name>
<reference evidence="2" key="1">
    <citation type="submission" date="2017-02" db="UniProtKB">
        <authorList>
            <consortium name="WormBaseParasite"/>
        </authorList>
    </citation>
    <scope>IDENTIFICATION</scope>
</reference>
<dbReference type="WBParaSite" id="SPAL_0001531000.1">
    <property type="protein sequence ID" value="SPAL_0001531000.1"/>
    <property type="gene ID" value="SPAL_0001531000"/>
</dbReference>
<proteinExistence type="predicted"/>
<organism evidence="1 2">
    <name type="scientific">Strongyloides papillosus</name>
    <name type="common">Intestinal threadworm</name>
    <dbReference type="NCBI Taxonomy" id="174720"/>
    <lineage>
        <taxon>Eukaryota</taxon>
        <taxon>Metazoa</taxon>
        <taxon>Ecdysozoa</taxon>
        <taxon>Nematoda</taxon>
        <taxon>Chromadorea</taxon>
        <taxon>Rhabditida</taxon>
        <taxon>Tylenchina</taxon>
        <taxon>Panagrolaimomorpha</taxon>
        <taxon>Strongyloidoidea</taxon>
        <taxon>Strongyloididae</taxon>
        <taxon>Strongyloides</taxon>
    </lineage>
</organism>
<accession>A0A0N5CBP5</accession>
<evidence type="ECO:0000313" key="1">
    <source>
        <dbReference type="Proteomes" id="UP000046392"/>
    </source>
</evidence>
<dbReference type="Proteomes" id="UP000046392">
    <property type="component" value="Unplaced"/>
</dbReference>
<dbReference type="AlphaFoldDB" id="A0A0N5CBP5"/>
<keyword evidence="1" id="KW-1185">Reference proteome</keyword>
<evidence type="ECO:0000313" key="2">
    <source>
        <dbReference type="WBParaSite" id="SPAL_0001531000.1"/>
    </source>
</evidence>
<protein>
    <submittedName>
        <fullName evidence="2">LAGLIDADG_2 domain-containing protein</fullName>
    </submittedName>
</protein>
<sequence>MLNGFTTPADIKQLDILLKRGFHEDENLIKMPCLSFGETKPVYDRILSNKFTINNNIHAVYNDSGESRATIIFKLPEFPDLYGDIVDCITLASVKIQNNCGYKNYLKFHTAI</sequence>